<proteinExistence type="inferred from homology"/>
<evidence type="ECO:0000256" key="2">
    <source>
        <dbReference type="ARBA" id="ARBA00022777"/>
    </source>
</evidence>
<dbReference type="Pfam" id="PF20143">
    <property type="entry name" value="NAD_kinase_C"/>
    <property type="match status" value="1"/>
</dbReference>
<dbReference type="Proteomes" id="UP000006512">
    <property type="component" value="Unassembled WGS sequence"/>
</dbReference>
<dbReference type="InterPro" id="IPR017438">
    <property type="entry name" value="ATP-NAD_kinase_N"/>
</dbReference>
<feature type="binding site" evidence="6">
    <location>
        <begin position="41"/>
        <end position="42"/>
    </location>
    <ligand>
        <name>NAD(+)</name>
        <dbReference type="ChEBI" id="CHEBI:57540"/>
    </ligand>
</feature>
<keyword evidence="3 6" id="KW-0521">NADP</keyword>
<dbReference type="GO" id="GO:0003951">
    <property type="term" value="F:NAD+ kinase activity"/>
    <property type="evidence" value="ECO:0007669"/>
    <property type="project" value="UniProtKB-UniRule"/>
</dbReference>
<keyword evidence="1 6" id="KW-0808">Transferase</keyword>
<organism evidence="7 8">
    <name type="scientific">Asticcacaulis biprosthecium C19</name>
    <dbReference type="NCBI Taxonomy" id="715226"/>
    <lineage>
        <taxon>Bacteria</taxon>
        <taxon>Pseudomonadati</taxon>
        <taxon>Pseudomonadota</taxon>
        <taxon>Alphaproteobacteria</taxon>
        <taxon>Caulobacterales</taxon>
        <taxon>Caulobacteraceae</taxon>
        <taxon>Asticcacaulis</taxon>
    </lineage>
</organism>
<feature type="binding site" evidence="6">
    <location>
        <position position="149"/>
    </location>
    <ligand>
        <name>NAD(+)</name>
        <dbReference type="ChEBI" id="CHEBI:57540"/>
    </ligand>
</feature>
<dbReference type="OrthoDB" id="9774737at2"/>
<dbReference type="STRING" id="715226.ABI_39460"/>
<dbReference type="InterPro" id="IPR017437">
    <property type="entry name" value="ATP-NAD_kinase_PpnK-typ_C"/>
</dbReference>
<evidence type="ECO:0000256" key="3">
    <source>
        <dbReference type="ARBA" id="ARBA00022857"/>
    </source>
</evidence>
<evidence type="ECO:0000313" key="7">
    <source>
        <dbReference type="EMBL" id="EGF89530.1"/>
    </source>
</evidence>
<dbReference type="GO" id="GO:0005524">
    <property type="term" value="F:ATP binding"/>
    <property type="evidence" value="ECO:0007669"/>
    <property type="project" value="UniProtKB-KW"/>
</dbReference>
<comment type="catalytic activity">
    <reaction evidence="5 6">
        <text>NAD(+) + ATP = ADP + NADP(+) + H(+)</text>
        <dbReference type="Rhea" id="RHEA:18629"/>
        <dbReference type="ChEBI" id="CHEBI:15378"/>
        <dbReference type="ChEBI" id="CHEBI:30616"/>
        <dbReference type="ChEBI" id="CHEBI:57540"/>
        <dbReference type="ChEBI" id="CHEBI:58349"/>
        <dbReference type="ChEBI" id="CHEBI:456216"/>
        <dbReference type="EC" id="2.7.1.23"/>
    </reaction>
</comment>
<protein>
    <recommendedName>
        <fullName evidence="6">NAD kinase</fullName>
        <ecNumber evidence="6">2.7.1.23</ecNumber>
    </recommendedName>
    <alternativeName>
        <fullName evidence="6">ATP-dependent NAD kinase</fullName>
    </alternativeName>
</protein>
<dbReference type="GO" id="GO:0005737">
    <property type="term" value="C:cytoplasm"/>
    <property type="evidence" value="ECO:0007669"/>
    <property type="project" value="UniProtKB-SubCell"/>
</dbReference>
<dbReference type="InterPro" id="IPR002504">
    <property type="entry name" value="NADK"/>
</dbReference>
<reference evidence="8" key="1">
    <citation type="submission" date="2011-03" db="EMBL/GenBank/DDBJ databases">
        <title>Draft genome sequence of Brevundimonas diminuta.</title>
        <authorList>
            <person name="Brown P.J.B."/>
            <person name="Buechlein A."/>
            <person name="Hemmerich C."/>
            <person name="Brun Y.V."/>
        </authorList>
    </citation>
    <scope>NUCLEOTIDE SEQUENCE [LARGE SCALE GENOMIC DNA]</scope>
    <source>
        <strain evidence="8">C19</strain>
    </source>
</reference>
<keyword evidence="8" id="KW-1185">Reference proteome</keyword>
<comment type="similarity">
    <text evidence="6">Belongs to the NAD kinase family.</text>
</comment>
<evidence type="ECO:0000313" key="8">
    <source>
        <dbReference type="Proteomes" id="UP000006512"/>
    </source>
</evidence>
<keyword evidence="4 6" id="KW-0520">NAD</keyword>
<comment type="caution">
    <text evidence="6">Lacks conserved residue(s) required for the propagation of feature annotation.</text>
</comment>
<keyword evidence="2 6" id="KW-0418">Kinase</keyword>
<dbReference type="EC" id="2.7.1.23" evidence="6"/>
<keyword evidence="6" id="KW-0067">ATP-binding</keyword>
<dbReference type="GO" id="GO:0019674">
    <property type="term" value="P:NAD+ metabolic process"/>
    <property type="evidence" value="ECO:0007669"/>
    <property type="project" value="InterPro"/>
</dbReference>
<evidence type="ECO:0000256" key="5">
    <source>
        <dbReference type="ARBA" id="ARBA00047925"/>
    </source>
</evidence>
<accession>F4QS10</accession>
<feature type="binding site" evidence="6">
    <location>
        <begin position="111"/>
        <end position="112"/>
    </location>
    <ligand>
        <name>NAD(+)</name>
        <dbReference type="ChEBI" id="CHEBI:57540"/>
    </ligand>
</feature>
<keyword evidence="6" id="KW-0547">Nucleotide-binding</keyword>
<dbReference type="Gene3D" id="2.60.200.30">
    <property type="entry name" value="Probable inorganic polyphosphate/atp-NAD kinase, domain 2"/>
    <property type="match status" value="1"/>
</dbReference>
<dbReference type="GO" id="GO:0051287">
    <property type="term" value="F:NAD binding"/>
    <property type="evidence" value="ECO:0007669"/>
    <property type="project" value="UniProtKB-ARBA"/>
</dbReference>
<dbReference type="EMBL" id="GL883080">
    <property type="protein sequence ID" value="EGF89530.1"/>
    <property type="molecule type" value="Genomic_DNA"/>
</dbReference>
<name>F4QS10_9CAUL</name>
<gene>
    <name evidence="6" type="primary">nadK</name>
    <name evidence="7" type="ORF">ABI_39460</name>
</gene>
<dbReference type="Gene3D" id="3.40.50.10330">
    <property type="entry name" value="Probable inorganic polyphosphate/atp-NAD kinase, domain 1"/>
    <property type="match status" value="1"/>
</dbReference>
<dbReference type="SUPFAM" id="SSF111331">
    <property type="entry name" value="NAD kinase/diacylglycerol kinase-like"/>
    <property type="match status" value="1"/>
</dbReference>
<dbReference type="PANTHER" id="PTHR20275:SF0">
    <property type="entry name" value="NAD KINASE"/>
    <property type="match status" value="1"/>
</dbReference>
<dbReference type="Pfam" id="PF01513">
    <property type="entry name" value="NAD_kinase"/>
    <property type="match status" value="1"/>
</dbReference>
<evidence type="ECO:0000256" key="4">
    <source>
        <dbReference type="ARBA" id="ARBA00023027"/>
    </source>
</evidence>
<dbReference type="HAMAP" id="MF_00361">
    <property type="entry name" value="NAD_kinase"/>
    <property type="match status" value="1"/>
</dbReference>
<sequence length="252" mass="27528">MSLRLDFTASDRPEAQVACARLKALYGSAANPDVVVALGGDGFLLQSLHRYLKDQVPIFGMNRGSVGFLLNDFSEERLIERIIKSESTLISPLSMTALCRDGKEHRALAFNEVSLLRQSHQGAKLRILIDGKERMDELICDGALVSTPAGSTAYNLSAHGPIIPLTAKALALTPISAFRPRRWRGAILPHTAKVRIEALEVDKRPISAAADTFEVRNVISVDIAEAEDLKATLLFDAGKGYDERVMAEQFIA</sequence>
<dbReference type="GO" id="GO:0006741">
    <property type="term" value="P:NADP+ biosynthetic process"/>
    <property type="evidence" value="ECO:0007669"/>
    <property type="project" value="UniProtKB-UniRule"/>
</dbReference>
<feature type="binding site" evidence="6">
    <location>
        <begin position="152"/>
        <end position="157"/>
    </location>
    <ligand>
        <name>NAD(+)</name>
        <dbReference type="ChEBI" id="CHEBI:57540"/>
    </ligand>
</feature>
<dbReference type="InterPro" id="IPR016064">
    <property type="entry name" value="NAD/diacylglycerol_kinase_sf"/>
</dbReference>
<feature type="active site" description="Proton acceptor" evidence="6">
    <location>
        <position position="41"/>
    </location>
</feature>
<dbReference type="eggNOG" id="COG0061">
    <property type="taxonomic scope" value="Bacteria"/>
</dbReference>
<dbReference type="GO" id="GO:0046872">
    <property type="term" value="F:metal ion binding"/>
    <property type="evidence" value="ECO:0007669"/>
    <property type="project" value="UniProtKB-UniRule"/>
</dbReference>
<dbReference type="NCBIfam" id="NF003406">
    <property type="entry name" value="PRK04761.1"/>
    <property type="match status" value="1"/>
</dbReference>
<feature type="binding site" evidence="6">
    <location>
        <position position="141"/>
    </location>
    <ligand>
        <name>NAD(+)</name>
        <dbReference type="ChEBI" id="CHEBI:57540"/>
    </ligand>
</feature>
<dbReference type="RefSeq" id="WP_006274725.1">
    <property type="nucleotide sequence ID" value="NZ_GL883080.1"/>
</dbReference>
<comment type="cofactor">
    <cofactor evidence="6">
        <name>a divalent metal cation</name>
        <dbReference type="ChEBI" id="CHEBI:60240"/>
    </cofactor>
</comment>
<evidence type="ECO:0000256" key="1">
    <source>
        <dbReference type="ARBA" id="ARBA00022679"/>
    </source>
</evidence>
<dbReference type="HOGENOM" id="CLU_073319_0_0_5"/>
<evidence type="ECO:0000256" key="6">
    <source>
        <dbReference type="HAMAP-Rule" id="MF_00361"/>
    </source>
</evidence>
<comment type="subcellular location">
    <subcellularLocation>
        <location evidence="6">Cytoplasm</location>
    </subcellularLocation>
</comment>
<dbReference type="PANTHER" id="PTHR20275">
    <property type="entry name" value="NAD KINASE"/>
    <property type="match status" value="1"/>
</dbReference>
<keyword evidence="6" id="KW-0963">Cytoplasm</keyword>
<dbReference type="AlphaFoldDB" id="F4QS10"/>
<comment type="function">
    <text evidence="6">Involved in the regulation of the intracellular balance of NAD and NADP, and is a key enzyme in the biosynthesis of NADP. Catalyzes specifically the phosphorylation on 2'-hydroxyl of the adenosine moiety of NAD to yield NADP.</text>
</comment>